<gene>
    <name evidence="2" type="primary">Vigan.04G393000</name>
    <name evidence="2" type="ORF">VIGAN_04393000</name>
</gene>
<evidence type="ECO:0000313" key="2">
    <source>
        <dbReference type="EMBL" id="BAT86294.1"/>
    </source>
</evidence>
<feature type="transmembrane region" description="Helical" evidence="1">
    <location>
        <begin position="47"/>
        <end position="66"/>
    </location>
</feature>
<dbReference type="Proteomes" id="UP000291084">
    <property type="component" value="Chromosome 4"/>
</dbReference>
<dbReference type="EMBL" id="AP015037">
    <property type="protein sequence ID" value="BAT86294.1"/>
    <property type="molecule type" value="Genomic_DNA"/>
</dbReference>
<proteinExistence type="predicted"/>
<name>A0A0S3S0F4_PHAAN</name>
<dbReference type="AlphaFoldDB" id="A0A0S3S0F4"/>
<protein>
    <submittedName>
        <fullName evidence="2">Uncharacterized protein</fullName>
    </submittedName>
</protein>
<reference evidence="2 3" key="1">
    <citation type="journal article" date="2015" name="Sci. Rep.">
        <title>The power of single molecule real-time sequencing technology in the de novo assembly of a eukaryotic genome.</title>
        <authorList>
            <person name="Sakai H."/>
            <person name="Naito K."/>
            <person name="Ogiso-Tanaka E."/>
            <person name="Takahashi Y."/>
            <person name="Iseki K."/>
            <person name="Muto C."/>
            <person name="Satou K."/>
            <person name="Teruya K."/>
            <person name="Shiroma A."/>
            <person name="Shimoji M."/>
            <person name="Hirano T."/>
            <person name="Itoh T."/>
            <person name="Kaga A."/>
            <person name="Tomooka N."/>
        </authorList>
    </citation>
    <scope>NUCLEOTIDE SEQUENCE [LARGE SCALE GENOMIC DNA]</scope>
    <source>
        <strain evidence="3">cv. Shumari</strain>
    </source>
</reference>
<evidence type="ECO:0000313" key="3">
    <source>
        <dbReference type="Proteomes" id="UP000291084"/>
    </source>
</evidence>
<keyword evidence="1" id="KW-0472">Membrane</keyword>
<keyword evidence="1" id="KW-0812">Transmembrane</keyword>
<keyword evidence="3" id="KW-1185">Reference proteome</keyword>
<organism evidence="2 3">
    <name type="scientific">Vigna angularis var. angularis</name>
    <dbReference type="NCBI Taxonomy" id="157739"/>
    <lineage>
        <taxon>Eukaryota</taxon>
        <taxon>Viridiplantae</taxon>
        <taxon>Streptophyta</taxon>
        <taxon>Embryophyta</taxon>
        <taxon>Tracheophyta</taxon>
        <taxon>Spermatophyta</taxon>
        <taxon>Magnoliopsida</taxon>
        <taxon>eudicotyledons</taxon>
        <taxon>Gunneridae</taxon>
        <taxon>Pentapetalae</taxon>
        <taxon>rosids</taxon>
        <taxon>fabids</taxon>
        <taxon>Fabales</taxon>
        <taxon>Fabaceae</taxon>
        <taxon>Papilionoideae</taxon>
        <taxon>50 kb inversion clade</taxon>
        <taxon>NPAAA clade</taxon>
        <taxon>indigoferoid/millettioid clade</taxon>
        <taxon>Phaseoleae</taxon>
        <taxon>Vigna</taxon>
    </lineage>
</organism>
<keyword evidence="1" id="KW-1133">Transmembrane helix</keyword>
<evidence type="ECO:0000256" key="1">
    <source>
        <dbReference type="SAM" id="Phobius"/>
    </source>
</evidence>
<accession>A0A0S3S0F4</accession>
<sequence length="73" mass="8400">MTIYKYYINAFYVFTFAHSPVACNIFAGKEPIKRDEERKRERIVNALLFGLKLQVVVVILCLEWIVSSGTSAK</sequence>